<evidence type="ECO:0000313" key="1">
    <source>
        <dbReference type="EMBL" id="MBL0427680.1"/>
    </source>
</evidence>
<sequence length="104" mass="11683">MTNSVEIMLLGAGGIAAGELRECERVFLAALVDKFGSERDVAAAYWAWQRACELTDDTDPARWPVNERATIERWEGACSFAREKALRDQKLPDAYFDVSLPFEP</sequence>
<proteinExistence type="predicted"/>
<dbReference type="Proteomes" id="UP000622707">
    <property type="component" value="Unassembled WGS sequence"/>
</dbReference>
<organism evidence="1 2">
    <name type="scientific">Ramlibacter alkalitolerans</name>
    <dbReference type="NCBI Taxonomy" id="2039631"/>
    <lineage>
        <taxon>Bacteria</taxon>
        <taxon>Pseudomonadati</taxon>
        <taxon>Pseudomonadota</taxon>
        <taxon>Betaproteobacteria</taxon>
        <taxon>Burkholderiales</taxon>
        <taxon>Comamonadaceae</taxon>
        <taxon>Ramlibacter</taxon>
    </lineage>
</organism>
<accession>A0ABS1JVW0</accession>
<name>A0ABS1JVW0_9BURK</name>
<gene>
    <name evidence="1" type="ORF">JI746_21375</name>
</gene>
<dbReference type="RefSeq" id="WP_201692314.1">
    <property type="nucleotide sequence ID" value="NZ_JAEQND010000013.1"/>
</dbReference>
<protein>
    <submittedName>
        <fullName evidence="1">Uncharacterized protein</fullName>
    </submittedName>
</protein>
<keyword evidence="2" id="KW-1185">Reference proteome</keyword>
<comment type="caution">
    <text evidence="1">The sequence shown here is derived from an EMBL/GenBank/DDBJ whole genome shotgun (WGS) entry which is preliminary data.</text>
</comment>
<dbReference type="EMBL" id="JAEQND010000013">
    <property type="protein sequence ID" value="MBL0427680.1"/>
    <property type="molecule type" value="Genomic_DNA"/>
</dbReference>
<reference evidence="1 2" key="1">
    <citation type="journal article" date="2017" name="Int. J. Syst. Evol. Microbiol.">
        <title>Ramlibacter alkalitolerans sp. nov., alkali-tolerant bacterium isolated from soil of ginseng.</title>
        <authorList>
            <person name="Lee D.H."/>
            <person name="Cha C.J."/>
        </authorList>
    </citation>
    <scope>NUCLEOTIDE SEQUENCE [LARGE SCALE GENOMIC DNA]</scope>
    <source>
        <strain evidence="1 2">KACC 19305</strain>
    </source>
</reference>
<evidence type="ECO:0000313" key="2">
    <source>
        <dbReference type="Proteomes" id="UP000622707"/>
    </source>
</evidence>